<name>A0ABV6DMX9_9BACL</name>
<feature type="region of interest" description="Disordered" evidence="4">
    <location>
        <begin position="1"/>
        <end position="30"/>
    </location>
</feature>
<evidence type="ECO:0000256" key="4">
    <source>
        <dbReference type="SAM" id="MobiDB-lite"/>
    </source>
</evidence>
<keyword evidence="3" id="KW-0325">Glycoprotein</keyword>
<keyword evidence="7" id="KW-1185">Reference proteome</keyword>
<dbReference type="Proteomes" id="UP001589776">
    <property type="component" value="Unassembled WGS sequence"/>
</dbReference>
<dbReference type="RefSeq" id="WP_377471336.1">
    <property type="nucleotide sequence ID" value="NZ_JBHLWN010000067.1"/>
</dbReference>
<gene>
    <name evidence="6" type="ORF">ACFFK0_16355</name>
</gene>
<feature type="domain" description="Glycosyltransferase 61 catalytic" evidence="5">
    <location>
        <begin position="176"/>
        <end position="352"/>
    </location>
</feature>
<evidence type="ECO:0000313" key="7">
    <source>
        <dbReference type="Proteomes" id="UP001589776"/>
    </source>
</evidence>
<evidence type="ECO:0000313" key="6">
    <source>
        <dbReference type="EMBL" id="MFC0214003.1"/>
    </source>
</evidence>
<dbReference type="InterPro" id="IPR007657">
    <property type="entry name" value="Glycosyltransferase_61"/>
</dbReference>
<keyword evidence="2" id="KW-0808">Transferase</keyword>
<dbReference type="EMBL" id="JBHLWN010000067">
    <property type="protein sequence ID" value="MFC0214003.1"/>
    <property type="molecule type" value="Genomic_DNA"/>
</dbReference>
<accession>A0ABV6DMX9</accession>
<keyword evidence="1" id="KW-0328">Glycosyltransferase</keyword>
<evidence type="ECO:0000256" key="2">
    <source>
        <dbReference type="ARBA" id="ARBA00022679"/>
    </source>
</evidence>
<feature type="compositionally biased region" description="Polar residues" evidence="4">
    <location>
        <begin position="17"/>
        <end position="30"/>
    </location>
</feature>
<organism evidence="6 7">
    <name type="scientific">Paenibacillus chartarius</name>
    <dbReference type="NCBI Taxonomy" id="747481"/>
    <lineage>
        <taxon>Bacteria</taxon>
        <taxon>Bacillati</taxon>
        <taxon>Bacillota</taxon>
        <taxon>Bacilli</taxon>
        <taxon>Bacillales</taxon>
        <taxon>Paenibacillaceae</taxon>
        <taxon>Paenibacillus</taxon>
    </lineage>
</organism>
<comment type="caution">
    <text evidence="6">The sequence shown here is derived from an EMBL/GenBank/DDBJ whole genome shotgun (WGS) entry which is preliminary data.</text>
</comment>
<dbReference type="PANTHER" id="PTHR20961">
    <property type="entry name" value="GLYCOSYLTRANSFERASE"/>
    <property type="match status" value="1"/>
</dbReference>
<dbReference type="InterPro" id="IPR049625">
    <property type="entry name" value="Glyco_transf_61_cat"/>
</dbReference>
<evidence type="ECO:0000256" key="3">
    <source>
        <dbReference type="ARBA" id="ARBA00023180"/>
    </source>
</evidence>
<evidence type="ECO:0000259" key="5">
    <source>
        <dbReference type="Pfam" id="PF04577"/>
    </source>
</evidence>
<feature type="compositionally biased region" description="Basic residues" evidence="4">
    <location>
        <begin position="1"/>
        <end position="13"/>
    </location>
</feature>
<evidence type="ECO:0000256" key="1">
    <source>
        <dbReference type="ARBA" id="ARBA00022676"/>
    </source>
</evidence>
<protein>
    <submittedName>
        <fullName evidence="6">DUF563 domain-containing protein</fullName>
    </submittedName>
</protein>
<dbReference type="Pfam" id="PF04577">
    <property type="entry name" value="Glyco_transf_61"/>
    <property type="match status" value="1"/>
</dbReference>
<proteinExistence type="predicted"/>
<sequence>MKTVRLRTKRTLAKTRSQQSSGRTAGAASSVSKGFAGARSSWTIRPQGLYTATKKYLIARYGKTRYTRYYKVHHSGDVTKLSDSKGLDAQPPKHFRSTTFQASPCFTALIPNARVWEKNGAVITPDNKLLSDVSWDYRKGLVHGSKHNVFKVWEPHRLKTYSGTAALLTFIWSGNYFHWMFDVLPRIELIRRSRVTVDKYIVPNDRSSFQNETLNLLGIPPAKRILTDHDFHARFERLLVPSFVRPVSPHPSTYPKWTVSFLRKELLEKRNITASDEYERIYISRSKARQRRVLNEEELHGILYDYGLRIVHLEGKSVQEQMQILHSAKVVVGPHGAGLTNLVFSKPGTKVVEMFSPDYVSNYYWHLSNQIGLEHYYYIGVNNVKPHKDWWSGSSDFEVEPRKLERLLRIANI</sequence>
<reference evidence="6 7" key="1">
    <citation type="submission" date="2024-09" db="EMBL/GenBank/DDBJ databases">
        <authorList>
            <person name="Sun Q."/>
            <person name="Mori K."/>
        </authorList>
    </citation>
    <scope>NUCLEOTIDE SEQUENCE [LARGE SCALE GENOMIC DNA]</scope>
    <source>
        <strain evidence="6 7">CCM 7759</strain>
    </source>
</reference>